<dbReference type="EMBL" id="JARGDH010000001">
    <property type="protein sequence ID" value="KAL0279522.1"/>
    <property type="molecule type" value="Genomic_DNA"/>
</dbReference>
<dbReference type="Pfam" id="PF14846">
    <property type="entry name" value="DUF4485"/>
    <property type="match status" value="1"/>
</dbReference>
<dbReference type="InterPro" id="IPR027831">
    <property type="entry name" value="DUF4485"/>
</dbReference>
<name>A0AAW2IAV4_9NEOP</name>
<protein>
    <recommendedName>
        <fullName evidence="1">DUF4485 domain-containing protein</fullName>
    </recommendedName>
</protein>
<evidence type="ECO:0000313" key="2">
    <source>
        <dbReference type="EMBL" id="KAL0279522.1"/>
    </source>
</evidence>
<proteinExistence type="predicted"/>
<gene>
    <name evidence="2" type="ORF">PYX00_001060</name>
</gene>
<evidence type="ECO:0000259" key="1">
    <source>
        <dbReference type="Pfam" id="PF14846"/>
    </source>
</evidence>
<reference evidence="2" key="1">
    <citation type="journal article" date="2024" name="Gigascience">
        <title>Chromosome-level genome of the poultry shaft louse Menopon gallinae provides insight into the host-switching and adaptive evolution of parasitic lice.</title>
        <authorList>
            <person name="Xu Y."/>
            <person name="Ma L."/>
            <person name="Liu S."/>
            <person name="Liang Y."/>
            <person name="Liu Q."/>
            <person name="He Z."/>
            <person name="Tian L."/>
            <person name="Duan Y."/>
            <person name="Cai W."/>
            <person name="Li H."/>
            <person name="Song F."/>
        </authorList>
    </citation>
    <scope>NUCLEOTIDE SEQUENCE</scope>
    <source>
        <strain evidence="2">Cailab_2023a</strain>
    </source>
</reference>
<comment type="caution">
    <text evidence="2">The sequence shown here is derived from an EMBL/GenBank/DDBJ whole genome shotgun (WGS) entry which is preliminary data.</text>
</comment>
<sequence length="146" mass="16871">MNEKERDEFRNAIRRIGYCSVKLENPYDRVRVSEWIRKLVLMDEDNFESMKKKNEYIQYLRIQVSHGILQAPFTKPPPDNELPSLPEMLGNILYEKIPDLPKTGPVSPAIIHKSPDGRAYISIKHVPGDGVLCYMAVTPNFDELQN</sequence>
<accession>A0AAW2IAV4</accession>
<feature type="domain" description="DUF4485" evidence="1">
    <location>
        <begin position="7"/>
        <end position="87"/>
    </location>
</feature>
<organism evidence="2">
    <name type="scientific">Menopon gallinae</name>
    <name type="common">poultry shaft louse</name>
    <dbReference type="NCBI Taxonomy" id="328185"/>
    <lineage>
        <taxon>Eukaryota</taxon>
        <taxon>Metazoa</taxon>
        <taxon>Ecdysozoa</taxon>
        <taxon>Arthropoda</taxon>
        <taxon>Hexapoda</taxon>
        <taxon>Insecta</taxon>
        <taxon>Pterygota</taxon>
        <taxon>Neoptera</taxon>
        <taxon>Paraneoptera</taxon>
        <taxon>Psocodea</taxon>
        <taxon>Troctomorpha</taxon>
        <taxon>Phthiraptera</taxon>
        <taxon>Amblycera</taxon>
        <taxon>Menoponidae</taxon>
        <taxon>Menopon</taxon>
    </lineage>
</organism>
<dbReference type="AlphaFoldDB" id="A0AAW2IAV4"/>